<dbReference type="SUPFAM" id="SSF52540">
    <property type="entry name" value="P-loop containing nucleoside triphosphate hydrolases"/>
    <property type="match status" value="1"/>
</dbReference>
<evidence type="ECO:0000256" key="4">
    <source>
        <dbReference type="ARBA" id="ARBA00022840"/>
    </source>
</evidence>
<name>A0A3B9IPI9_9PROT</name>
<dbReference type="Gene3D" id="3.40.50.300">
    <property type="entry name" value="P-loop containing nucleotide triphosphate hydrolases"/>
    <property type="match status" value="1"/>
</dbReference>
<evidence type="ECO:0000256" key="1">
    <source>
        <dbReference type="ARBA" id="ARBA00022741"/>
    </source>
</evidence>
<dbReference type="InterPro" id="IPR027417">
    <property type="entry name" value="P-loop_NTPase"/>
</dbReference>
<dbReference type="InterPro" id="IPR014014">
    <property type="entry name" value="RNA_helicase_DEAD_Q_motif"/>
</dbReference>
<dbReference type="InterPro" id="IPR011545">
    <property type="entry name" value="DEAD/DEAH_box_helicase_dom"/>
</dbReference>
<dbReference type="PROSITE" id="PS51195">
    <property type="entry name" value="Q_MOTIF"/>
    <property type="match status" value="1"/>
</dbReference>
<dbReference type="GO" id="GO:0003724">
    <property type="term" value="F:RNA helicase activity"/>
    <property type="evidence" value="ECO:0007669"/>
    <property type="project" value="InterPro"/>
</dbReference>
<dbReference type="GO" id="GO:0003676">
    <property type="term" value="F:nucleic acid binding"/>
    <property type="evidence" value="ECO:0007669"/>
    <property type="project" value="InterPro"/>
</dbReference>
<evidence type="ECO:0000256" key="5">
    <source>
        <dbReference type="PROSITE-ProRule" id="PRU00552"/>
    </source>
</evidence>
<keyword evidence="3 7" id="KW-0347">Helicase</keyword>
<dbReference type="EMBL" id="DMAI01000334">
    <property type="protein sequence ID" value="HAE49802.1"/>
    <property type="molecule type" value="Genomic_DNA"/>
</dbReference>
<feature type="domain" description="DEAD-box RNA helicase Q" evidence="6">
    <location>
        <begin position="2"/>
        <end position="30"/>
    </location>
</feature>
<dbReference type="AlphaFoldDB" id="A0A3B9IPI9"/>
<keyword evidence="1" id="KW-0547">Nucleotide-binding</keyword>
<comment type="caution">
    <text evidence="7">The sequence shown here is derived from an EMBL/GenBank/DDBJ whole genome shotgun (WGS) entry which is preliminary data.</text>
</comment>
<dbReference type="GO" id="GO:0005524">
    <property type="term" value="F:ATP binding"/>
    <property type="evidence" value="ECO:0007669"/>
    <property type="project" value="UniProtKB-KW"/>
</dbReference>
<dbReference type="InterPro" id="IPR050079">
    <property type="entry name" value="DEAD_box_RNA_helicase"/>
</dbReference>
<organism evidence="7 8">
    <name type="scientific">Tistrella mobilis</name>
    <dbReference type="NCBI Taxonomy" id="171437"/>
    <lineage>
        <taxon>Bacteria</taxon>
        <taxon>Pseudomonadati</taxon>
        <taxon>Pseudomonadota</taxon>
        <taxon>Alphaproteobacteria</taxon>
        <taxon>Geminicoccales</taxon>
        <taxon>Geminicoccaceae</taxon>
        <taxon>Tistrella</taxon>
    </lineage>
</organism>
<dbReference type="Proteomes" id="UP000257706">
    <property type="component" value="Unassembled WGS sequence"/>
</dbReference>
<dbReference type="PANTHER" id="PTHR47959">
    <property type="entry name" value="ATP-DEPENDENT RNA HELICASE RHLE-RELATED"/>
    <property type="match status" value="1"/>
</dbReference>
<dbReference type="PANTHER" id="PTHR47959:SF13">
    <property type="entry name" value="ATP-DEPENDENT RNA HELICASE RHLE"/>
    <property type="match status" value="1"/>
</dbReference>
<feature type="non-terminal residue" evidence="7">
    <location>
        <position position="53"/>
    </location>
</feature>
<dbReference type="Pfam" id="PF00270">
    <property type="entry name" value="DEAD"/>
    <property type="match status" value="1"/>
</dbReference>
<evidence type="ECO:0000313" key="7">
    <source>
        <dbReference type="EMBL" id="HAE49802.1"/>
    </source>
</evidence>
<keyword evidence="4" id="KW-0067">ATP-binding</keyword>
<keyword evidence="2" id="KW-0378">Hydrolase</keyword>
<gene>
    <name evidence="7" type="ORF">DCK97_20520</name>
</gene>
<reference evidence="7 8" key="1">
    <citation type="journal article" date="2018" name="Nat. Biotechnol.">
        <title>A standardized bacterial taxonomy based on genome phylogeny substantially revises the tree of life.</title>
        <authorList>
            <person name="Parks D.H."/>
            <person name="Chuvochina M."/>
            <person name="Waite D.W."/>
            <person name="Rinke C."/>
            <person name="Skarshewski A."/>
            <person name="Chaumeil P.A."/>
            <person name="Hugenholtz P."/>
        </authorList>
    </citation>
    <scope>NUCLEOTIDE SEQUENCE [LARGE SCALE GENOMIC DNA]</scope>
    <source>
        <strain evidence="7">UBA8739</strain>
    </source>
</reference>
<sequence>MINFSELGLSETLLRALDQAGYVTPTPIQEQAIPHLVAGRDLLGIAQTGTGKT</sequence>
<evidence type="ECO:0000256" key="3">
    <source>
        <dbReference type="ARBA" id="ARBA00022806"/>
    </source>
</evidence>
<protein>
    <submittedName>
        <fullName evidence="7">RNA helicase</fullName>
    </submittedName>
</protein>
<dbReference type="GO" id="GO:0016787">
    <property type="term" value="F:hydrolase activity"/>
    <property type="evidence" value="ECO:0007669"/>
    <property type="project" value="UniProtKB-KW"/>
</dbReference>
<feature type="short sequence motif" description="Q motif" evidence="5">
    <location>
        <begin position="2"/>
        <end position="30"/>
    </location>
</feature>
<dbReference type="GO" id="GO:0005829">
    <property type="term" value="C:cytosol"/>
    <property type="evidence" value="ECO:0007669"/>
    <property type="project" value="TreeGrafter"/>
</dbReference>
<evidence type="ECO:0000256" key="2">
    <source>
        <dbReference type="ARBA" id="ARBA00022801"/>
    </source>
</evidence>
<evidence type="ECO:0000313" key="8">
    <source>
        <dbReference type="Proteomes" id="UP000257706"/>
    </source>
</evidence>
<accession>A0A3B9IPI9</accession>
<evidence type="ECO:0000259" key="6">
    <source>
        <dbReference type="PROSITE" id="PS51195"/>
    </source>
</evidence>
<proteinExistence type="predicted"/>